<dbReference type="GO" id="GO:0002532">
    <property type="term" value="P:production of molecular mediator involved in inflammatory response"/>
    <property type="evidence" value="ECO:0007669"/>
    <property type="project" value="InterPro"/>
</dbReference>
<feature type="region of interest" description="Disordered" evidence="13">
    <location>
        <begin position="583"/>
        <end position="605"/>
    </location>
</feature>
<evidence type="ECO:0000256" key="6">
    <source>
        <dbReference type="ARBA" id="ARBA00022729"/>
    </source>
</evidence>
<dbReference type="STRING" id="10141.ENSCPOP00000028130"/>
<dbReference type="SUPFAM" id="SSF49265">
    <property type="entry name" value="Fibronectin type III"/>
    <property type="match status" value="2"/>
</dbReference>
<dbReference type="InterPro" id="IPR003961">
    <property type="entry name" value="FN3_dom"/>
</dbReference>
<dbReference type="Pfam" id="PF09238">
    <property type="entry name" value="IL4Ra_N"/>
    <property type="match status" value="1"/>
</dbReference>
<accession>A0A286XRY3</accession>
<keyword evidence="17" id="KW-1185">Reference proteome</keyword>
<keyword evidence="10" id="KW-0675">Receptor</keyword>
<feature type="chain" id="PRO_5011516948" description="Interleukin-4 receptor subunit alpha" evidence="14">
    <location>
        <begin position="21"/>
        <end position="829"/>
    </location>
</feature>
<reference evidence="16" key="2">
    <citation type="submission" date="2025-08" db="UniProtKB">
        <authorList>
            <consortium name="Ensembl"/>
        </authorList>
    </citation>
    <scope>IDENTIFICATION</scope>
    <source>
        <strain evidence="16">2N</strain>
    </source>
</reference>
<name>A0A286XRY3_CAVPO</name>
<keyword evidence="4" id="KW-0597">Phosphoprotein</keyword>
<dbReference type="GeneID" id="100721566"/>
<keyword evidence="11" id="KW-0325">Glycoprotein</keyword>
<evidence type="ECO:0000313" key="16">
    <source>
        <dbReference type="Ensembl" id="ENSCPOP00000028130.1"/>
    </source>
</evidence>
<dbReference type="GO" id="GO:0034451">
    <property type="term" value="C:centriolar satellite"/>
    <property type="evidence" value="ECO:0007669"/>
    <property type="project" value="Ensembl"/>
</dbReference>
<dbReference type="GO" id="GO:0009897">
    <property type="term" value="C:external side of plasma membrane"/>
    <property type="evidence" value="ECO:0007669"/>
    <property type="project" value="TreeGrafter"/>
</dbReference>
<dbReference type="PANTHER" id="PTHR23037">
    <property type="entry name" value="CYTOKINE RECEPTOR"/>
    <property type="match status" value="1"/>
</dbReference>
<evidence type="ECO:0000256" key="5">
    <source>
        <dbReference type="ARBA" id="ARBA00022692"/>
    </source>
</evidence>
<sequence>MGRLHSDLLFPVTGLILAWAAGCGSLKVLQKPTCSSDFLSLSTCEWRLDRLLNCSAALRLSYQLLFNPDPEEESHTCVPENSADAVCVCHMDMQNLVTTDMYQLDLWAGTQLLWSHNFTPSQHVKLRAPVNLTVSTNVSTGWLLSWSSLYPPWNYLHSRLTHQVKVSSESKPEHVKIYNLTYKETTFHLEARDLMSGVSYVARVRALAQLDGSIWSEWSPGTKWNNYYEQPLEQRLKLGVIISCFLIALICLSCYCSITKIKKEWWDQIPNPACSPVVAIVIQDPQVSPWEKRPQGQEPRKCPHWKTCLTKLLPCLLEHSVKKDEDLPKAARNRPFHSPGKSVWCPVEVSRTVLLPETISVVRCVELFEAPAEVKKEEEEEEEEEEDRGHKEDFCTSLEGSEGGFPDGRERIAAQLAESMILGLLGAEEGDICQPNPGGPCLPLPPGCTSAQTPWALLPSPGALGAACWDKEQPLHTGPSPQASAAQGLACTEVPPVFEDSPTYRSFSHFQSQAQSSGELAPDPPQTECLKEGDPTSPGTPKPSEPQTWEQILRQSVLQHGANLAPAVTSCSGYREFVQAVRQGGPQDSTGAPGPSGEAGHKASSSLLTDSTAWAGMAGPGGGSGDGGYKPFHNLTASCTGDPAPVPVPFFTFGLDVEPPLGPQSPLLPGSSPEGLSLEPKVREEYKQKPLLPPQEAADPLRDDLASGIVYSALTCHLCGHLKQCHGQEEAGQAHTVASPCCGCCCGDLSSPPGPPLGPLEPTPAEPLLEANLGPDSLAPMGISEEKTFLSFHLAPSNAQSSSQAPKVVGLVPRGSPSMRESGYGPSCC</sequence>
<keyword evidence="7" id="KW-1133">Transmembrane helix</keyword>
<evidence type="ECO:0000256" key="7">
    <source>
        <dbReference type="ARBA" id="ARBA00022989"/>
    </source>
</evidence>
<feature type="signal peptide" evidence="14">
    <location>
        <begin position="1"/>
        <end position="20"/>
    </location>
</feature>
<dbReference type="PANTHER" id="PTHR23037:SF32">
    <property type="entry name" value="INTERLEUKIN-4 RECEPTOR SUBUNIT ALPHA"/>
    <property type="match status" value="1"/>
</dbReference>
<feature type="region of interest" description="Disordered" evidence="13">
    <location>
        <begin position="373"/>
        <end position="406"/>
    </location>
</feature>
<proteinExistence type="inferred from homology"/>
<dbReference type="PROSITE" id="PS50853">
    <property type="entry name" value="FN3"/>
    <property type="match status" value="1"/>
</dbReference>
<dbReference type="RefSeq" id="XP_003478262.2">
    <property type="nucleotide sequence ID" value="XM_003478214.5"/>
</dbReference>
<comment type="similarity">
    <text evidence="2">Belongs to the type I cytokine receptor family. Type 4 subfamily.</text>
</comment>
<evidence type="ECO:0000256" key="12">
    <source>
        <dbReference type="ARBA" id="ARBA00025115"/>
    </source>
</evidence>
<dbReference type="InterPro" id="IPR013783">
    <property type="entry name" value="Ig-like_fold"/>
</dbReference>
<evidence type="ECO:0000259" key="15">
    <source>
        <dbReference type="PROSITE" id="PS50853"/>
    </source>
</evidence>
<dbReference type="GO" id="GO:0043235">
    <property type="term" value="C:receptor complex"/>
    <property type="evidence" value="ECO:0007669"/>
    <property type="project" value="Ensembl"/>
</dbReference>
<evidence type="ECO:0000256" key="2">
    <source>
        <dbReference type="ARBA" id="ARBA00008280"/>
    </source>
</evidence>
<feature type="domain" description="Fibronectin type-III" evidence="15">
    <location>
        <begin position="128"/>
        <end position="226"/>
    </location>
</feature>
<dbReference type="VEuPathDB" id="HostDB:ENSCPOG00000038281"/>
<organism evidence="16 17">
    <name type="scientific">Cavia porcellus</name>
    <name type="common">Guinea pig</name>
    <dbReference type="NCBI Taxonomy" id="10141"/>
    <lineage>
        <taxon>Eukaryota</taxon>
        <taxon>Metazoa</taxon>
        <taxon>Chordata</taxon>
        <taxon>Craniata</taxon>
        <taxon>Vertebrata</taxon>
        <taxon>Euteleostomi</taxon>
        <taxon>Mammalia</taxon>
        <taxon>Eutheria</taxon>
        <taxon>Euarchontoglires</taxon>
        <taxon>Glires</taxon>
        <taxon>Rodentia</taxon>
        <taxon>Hystricomorpha</taxon>
        <taxon>Caviidae</taxon>
        <taxon>Cavia</taxon>
    </lineage>
</organism>
<evidence type="ECO:0000313" key="17">
    <source>
        <dbReference type="Proteomes" id="UP000005447"/>
    </source>
</evidence>
<comment type="subcellular location">
    <subcellularLocation>
        <location evidence="1">Membrane</location>
        <topology evidence="1">Single-pass type I membrane protein</topology>
    </subcellularLocation>
</comment>
<evidence type="ECO:0000256" key="3">
    <source>
        <dbReference type="ARBA" id="ARBA00018975"/>
    </source>
</evidence>
<keyword evidence="8" id="KW-0472">Membrane</keyword>
<dbReference type="FunCoup" id="A0A286XRY3">
    <property type="interactions" value="657"/>
</dbReference>
<evidence type="ECO:0000256" key="4">
    <source>
        <dbReference type="ARBA" id="ARBA00022553"/>
    </source>
</evidence>
<dbReference type="PROSITE" id="PS51257">
    <property type="entry name" value="PROKAR_LIPOPROTEIN"/>
    <property type="match status" value="1"/>
</dbReference>
<dbReference type="InterPro" id="IPR015319">
    <property type="entry name" value="IL-4_rcpt-alpha_N"/>
</dbReference>
<dbReference type="EMBL" id="AAKN02007743">
    <property type="status" value="NOT_ANNOTATED_CDS"/>
    <property type="molecule type" value="Genomic_DNA"/>
</dbReference>
<dbReference type="OMA" id="AVCVCHM"/>
<keyword evidence="5" id="KW-0812">Transmembrane</keyword>
<reference evidence="16" key="3">
    <citation type="submission" date="2025-09" db="UniProtKB">
        <authorList>
            <consortium name="Ensembl"/>
        </authorList>
    </citation>
    <scope>IDENTIFICATION</scope>
    <source>
        <strain evidence="16">2N</strain>
    </source>
</reference>
<dbReference type="Ensembl" id="ENSCPOT00000036804.1">
    <property type="protein sequence ID" value="ENSCPOP00000028130.1"/>
    <property type="gene ID" value="ENSCPOG00000038281.1"/>
</dbReference>
<reference evidence="17" key="1">
    <citation type="journal article" date="2011" name="Nature">
        <title>A high-resolution map of human evolutionary constraint using 29 mammals.</title>
        <authorList>
            <person name="Lindblad-Toh K."/>
            <person name="Garber M."/>
            <person name="Zuk O."/>
            <person name="Lin M.F."/>
            <person name="Parker B.J."/>
            <person name="Washietl S."/>
            <person name="Kheradpour P."/>
            <person name="Ernst J."/>
            <person name="Jordan G."/>
            <person name="Mauceli E."/>
            <person name="Ward L.D."/>
            <person name="Lowe C.B."/>
            <person name="Holloway A.K."/>
            <person name="Clamp M."/>
            <person name="Gnerre S."/>
            <person name="Alfoldi J."/>
            <person name="Beal K."/>
            <person name="Chang J."/>
            <person name="Clawson H."/>
            <person name="Cuff J."/>
            <person name="Di Palma F."/>
            <person name="Fitzgerald S."/>
            <person name="Flicek P."/>
            <person name="Guttman M."/>
            <person name="Hubisz M.J."/>
            <person name="Jaffe D.B."/>
            <person name="Jungreis I."/>
            <person name="Kent W.J."/>
            <person name="Kostka D."/>
            <person name="Lara M."/>
            <person name="Martins A.L."/>
            <person name="Massingham T."/>
            <person name="Moltke I."/>
            <person name="Raney B.J."/>
            <person name="Rasmussen M.D."/>
            <person name="Robinson J."/>
            <person name="Stark A."/>
            <person name="Vilella A.J."/>
            <person name="Wen J."/>
            <person name="Xie X."/>
            <person name="Zody M.C."/>
            <person name="Baldwin J."/>
            <person name="Bloom T."/>
            <person name="Chin C.W."/>
            <person name="Heiman D."/>
            <person name="Nicol R."/>
            <person name="Nusbaum C."/>
            <person name="Young S."/>
            <person name="Wilkinson J."/>
            <person name="Worley K.C."/>
            <person name="Kovar C.L."/>
            <person name="Muzny D.M."/>
            <person name="Gibbs R.A."/>
            <person name="Cree A."/>
            <person name="Dihn H.H."/>
            <person name="Fowler G."/>
            <person name="Jhangiani S."/>
            <person name="Joshi V."/>
            <person name="Lee S."/>
            <person name="Lewis L.R."/>
            <person name="Nazareth L.V."/>
            <person name="Okwuonu G."/>
            <person name="Santibanez J."/>
            <person name="Warren W.C."/>
            <person name="Mardis E.R."/>
            <person name="Weinstock G.M."/>
            <person name="Wilson R.K."/>
            <person name="Delehaunty K."/>
            <person name="Dooling D."/>
            <person name="Fronik C."/>
            <person name="Fulton L."/>
            <person name="Fulton B."/>
            <person name="Graves T."/>
            <person name="Minx P."/>
            <person name="Sodergren E."/>
            <person name="Birney E."/>
            <person name="Margulies E.H."/>
            <person name="Herrero J."/>
            <person name="Green E.D."/>
            <person name="Haussler D."/>
            <person name="Siepel A."/>
            <person name="Goldman N."/>
            <person name="Pollard K.S."/>
            <person name="Pedersen J.S."/>
            <person name="Lander E.S."/>
            <person name="Kellis M."/>
        </authorList>
    </citation>
    <scope>NUCLEOTIDE SEQUENCE [LARGE SCALE GENOMIC DNA]</scope>
    <source>
        <strain evidence="17">2N</strain>
    </source>
</reference>
<evidence type="ECO:0000256" key="13">
    <source>
        <dbReference type="SAM" id="MobiDB-lite"/>
    </source>
</evidence>
<dbReference type="Bgee" id="ENSCPOG00000038281">
    <property type="expression patterns" value="Expressed in thyroid gland and 13 other cell types or tissues"/>
</dbReference>
<protein>
    <recommendedName>
        <fullName evidence="3">Interleukin-4 receptor subunit alpha</fullName>
    </recommendedName>
</protein>
<dbReference type="AlphaFoldDB" id="A0A286XRY3"/>
<evidence type="ECO:0000256" key="10">
    <source>
        <dbReference type="ARBA" id="ARBA00023170"/>
    </source>
</evidence>
<dbReference type="GO" id="GO:0005654">
    <property type="term" value="C:nucleoplasm"/>
    <property type="evidence" value="ECO:0007669"/>
    <property type="project" value="Ensembl"/>
</dbReference>
<dbReference type="GO" id="GO:0004913">
    <property type="term" value="F:interleukin-4 receptor activity"/>
    <property type="evidence" value="ECO:0007669"/>
    <property type="project" value="Ensembl"/>
</dbReference>
<feature type="region of interest" description="Disordered" evidence="13">
    <location>
        <begin position="798"/>
        <end position="829"/>
    </location>
</feature>
<feature type="region of interest" description="Disordered" evidence="13">
    <location>
        <begin position="502"/>
        <end position="547"/>
    </location>
</feature>
<gene>
    <name evidence="16" type="primary">IL4R</name>
</gene>
<evidence type="ECO:0000256" key="1">
    <source>
        <dbReference type="ARBA" id="ARBA00004479"/>
    </source>
</evidence>
<dbReference type="InParanoid" id="A0A286XRY3"/>
<evidence type="ECO:0000256" key="9">
    <source>
        <dbReference type="ARBA" id="ARBA00023157"/>
    </source>
</evidence>
<dbReference type="InterPro" id="IPR003531">
    <property type="entry name" value="Hempt_rcpt_S_F1_CS"/>
</dbReference>
<dbReference type="CDD" id="cd00063">
    <property type="entry name" value="FN3"/>
    <property type="match status" value="1"/>
</dbReference>
<evidence type="ECO:0000256" key="8">
    <source>
        <dbReference type="ARBA" id="ARBA00023136"/>
    </source>
</evidence>
<keyword evidence="9" id="KW-1015">Disulfide bond</keyword>
<evidence type="ECO:0000256" key="11">
    <source>
        <dbReference type="ARBA" id="ARBA00023180"/>
    </source>
</evidence>
<dbReference type="GeneTree" id="ENSGT00510000049182"/>
<dbReference type="OrthoDB" id="8962741at2759"/>
<feature type="compositionally biased region" description="Low complexity" evidence="13">
    <location>
        <begin position="506"/>
        <end position="517"/>
    </location>
</feature>
<dbReference type="PROSITE" id="PS01355">
    <property type="entry name" value="HEMATOPO_REC_S_F1"/>
    <property type="match status" value="1"/>
</dbReference>
<comment type="function">
    <text evidence="12">Receptor for both interleukin 4 and interleukin 13. Couples to the JAK1/2/3-STAT6 pathway. The IL4 response is involved in promoting Th2 differentiation. The IL4/IL13 responses are involved in regulating IgE production and, chemokine and mucus production at sites of allergic inflammation. In certain cell types, can signal through activation of insulin receptor substrates, IRS1/IRS2.</text>
</comment>
<dbReference type="CTD" id="3566"/>
<evidence type="ECO:0000256" key="14">
    <source>
        <dbReference type="SAM" id="SignalP"/>
    </source>
</evidence>
<dbReference type="Gene3D" id="2.60.40.10">
    <property type="entry name" value="Immunoglobulins"/>
    <property type="match status" value="2"/>
</dbReference>
<dbReference type="eggNOG" id="ENOG502S3Y8">
    <property type="taxonomic scope" value="Eukaryota"/>
</dbReference>
<dbReference type="KEGG" id="cpoc:100721566"/>
<dbReference type="Proteomes" id="UP000005447">
    <property type="component" value="Unassembled WGS sequence"/>
</dbReference>
<keyword evidence="6 14" id="KW-0732">Signal</keyword>
<dbReference type="InterPro" id="IPR036116">
    <property type="entry name" value="FN3_sf"/>
</dbReference>